<dbReference type="KEGG" id="lnn:F0161_04665"/>
<keyword evidence="1" id="KW-0812">Transmembrane</keyword>
<dbReference type="Proteomes" id="UP000325295">
    <property type="component" value="Chromosome"/>
</dbReference>
<dbReference type="RefSeq" id="WP_137602186.1">
    <property type="nucleotide sequence ID" value="NZ_BJEB01000035.1"/>
</dbReference>
<evidence type="ECO:0000256" key="1">
    <source>
        <dbReference type="SAM" id="Phobius"/>
    </source>
</evidence>
<feature type="transmembrane region" description="Helical" evidence="1">
    <location>
        <begin position="32"/>
        <end position="53"/>
    </location>
</feature>
<organism evidence="2 3">
    <name type="scientific">Paucilactobacillus nenjiangensis</name>
    <dbReference type="NCBI Taxonomy" id="1296540"/>
    <lineage>
        <taxon>Bacteria</taxon>
        <taxon>Bacillati</taxon>
        <taxon>Bacillota</taxon>
        <taxon>Bacilli</taxon>
        <taxon>Lactobacillales</taxon>
        <taxon>Lactobacillaceae</taxon>
        <taxon>Paucilactobacillus</taxon>
    </lineage>
</organism>
<keyword evidence="1" id="KW-0472">Membrane</keyword>
<evidence type="ECO:0000313" key="3">
    <source>
        <dbReference type="Proteomes" id="UP000325295"/>
    </source>
</evidence>
<dbReference type="AlphaFoldDB" id="A0A5P1X4K8"/>
<dbReference type="OrthoDB" id="9971869at2"/>
<sequence length="71" mass="8040">MKKDILFPIILIPLVVFAIIGVITYLKLISGILLIVVWIVGFLLASVGITYVVTQEQLRILKEEDKKKDDE</sequence>
<keyword evidence="3" id="KW-1185">Reference proteome</keyword>
<keyword evidence="1" id="KW-1133">Transmembrane helix</keyword>
<dbReference type="EMBL" id="CP043939">
    <property type="protein sequence ID" value="QER67218.1"/>
    <property type="molecule type" value="Genomic_DNA"/>
</dbReference>
<accession>A0A5P1X4K8</accession>
<feature type="transmembrane region" description="Helical" evidence="1">
    <location>
        <begin position="5"/>
        <end position="26"/>
    </location>
</feature>
<reference evidence="2 3" key="1">
    <citation type="submission" date="2019-09" db="EMBL/GenBank/DDBJ databases">
        <title>Complete Genome Sequence of Lactobacillus nenjiangensis SH-Y15, isolated from sauerkraut.</title>
        <authorList>
            <person name="Yang H."/>
        </authorList>
    </citation>
    <scope>NUCLEOTIDE SEQUENCE [LARGE SCALE GENOMIC DNA]</scope>
    <source>
        <strain evidence="2 3">SH-Y15</strain>
    </source>
</reference>
<protein>
    <submittedName>
        <fullName evidence="2">Uncharacterized protein</fullName>
    </submittedName>
</protein>
<evidence type="ECO:0000313" key="2">
    <source>
        <dbReference type="EMBL" id="QER67218.1"/>
    </source>
</evidence>
<proteinExistence type="predicted"/>
<name>A0A5P1X4K8_9LACO</name>
<gene>
    <name evidence="2" type="ORF">F0161_04665</name>
</gene>